<dbReference type="GO" id="GO:0032266">
    <property type="term" value="F:phosphatidylinositol-3-phosphate binding"/>
    <property type="evidence" value="ECO:0007669"/>
    <property type="project" value="TreeGrafter"/>
</dbReference>
<evidence type="ECO:0000256" key="1">
    <source>
        <dbReference type="ARBA" id="ARBA00004406"/>
    </source>
</evidence>
<evidence type="ECO:0000256" key="2">
    <source>
        <dbReference type="ARBA" id="ARBA00004623"/>
    </source>
</evidence>
<keyword evidence="15" id="KW-1185">Reference proteome</keyword>
<dbReference type="Pfam" id="PF13329">
    <property type="entry name" value="ATG2_CAD"/>
    <property type="match status" value="1"/>
</dbReference>
<evidence type="ECO:0000256" key="13">
    <source>
        <dbReference type="SAM" id="MobiDB-lite"/>
    </source>
</evidence>
<comment type="similarity">
    <text evidence="3">Belongs to the ATG2 family.</text>
</comment>
<feature type="region of interest" description="Disordered" evidence="13">
    <location>
        <begin position="449"/>
        <end position="477"/>
    </location>
</feature>
<evidence type="ECO:0000313" key="14">
    <source>
        <dbReference type="EMBL" id="KAK5091311.1"/>
    </source>
</evidence>
<dbReference type="Proteomes" id="UP001309876">
    <property type="component" value="Unassembled WGS sequence"/>
</dbReference>
<feature type="compositionally biased region" description="Low complexity" evidence="13">
    <location>
        <begin position="387"/>
        <end position="398"/>
    </location>
</feature>
<comment type="catalytic activity">
    <reaction evidence="12">
        <text>a 1,2-diacyl-sn-glycero-3-phosphocholine(in) = a 1,2-diacyl-sn-glycero-3-phosphocholine(out)</text>
        <dbReference type="Rhea" id="RHEA:38571"/>
        <dbReference type="ChEBI" id="CHEBI:57643"/>
    </reaction>
</comment>
<dbReference type="GO" id="GO:0006869">
    <property type="term" value="P:lipid transport"/>
    <property type="evidence" value="ECO:0007669"/>
    <property type="project" value="UniProtKB-KW"/>
</dbReference>
<evidence type="ECO:0000256" key="9">
    <source>
        <dbReference type="ARBA" id="ARBA00023136"/>
    </source>
</evidence>
<dbReference type="PANTHER" id="PTHR13190:SF1">
    <property type="entry name" value="AUTOPHAGY-RELATED 2, ISOFORM A"/>
    <property type="match status" value="1"/>
</dbReference>
<keyword evidence="5" id="KW-0813">Transport</keyword>
<comment type="catalytic activity">
    <reaction evidence="11">
        <text>a 1,2-diacyl-sn-glycero-3-phosphoethanolamine(in) = a 1,2-diacyl-sn-glycero-3-phosphoethanolamine(out)</text>
        <dbReference type="Rhea" id="RHEA:38895"/>
        <dbReference type="ChEBI" id="CHEBI:64612"/>
    </reaction>
</comment>
<feature type="compositionally biased region" description="Basic and acidic residues" evidence="13">
    <location>
        <begin position="104"/>
        <end position="114"/>
    </location>
</feature>
<dbReference type="GO" id="GO:0034727">
    <property type="term" value="P:piecemeal microautophagy of the nucleus"/>
    <property type="evidence" value="ECO:0007669"/>
    <property type="project" value="TreeGrafter"/>
</dbReference>
<evidence type="ECO:0000256" key="10">
    <source>
        <dbReference type="ARBA" id="ARBA00024479"/>
    </source>
</evidence>
<dbReference type="GO" id="GO:0061709">
    <property type="term" value="P:reticulophagy"/>
    <property type="evidence" value="ECO:0007669"/>
    <property type="project" value="TreeGrafter"/>
</dbReference>
<evidence type="ECO:0000256" key="4">
    <source>
        <dbReference type="ARBA" id="ARBA00018070"/>
    </source>
</evidence>
<sequence length="1997" mass="218958">MAAYFLPSYFQKRLLRYALSRLDFIDSTALDLDNLGFTIGQRSVIELRNVGIKVSKLLDRVDLPSNFQPKHASIRVLRITIPADLHVSGIEVEVDRINFVVETDQTKPPEDKRQTGTGKGAGRVPSHKDIANRPRIASTTLHDPGGNRSLRGHADPESLHFIPAPEDLAASFLEAEPEQGRQELQAAVASRSLHLQQSYSTLESSTSVSDHGMGNPEGFSLPGFVTNFFAGIADRLSISIKNVTVRLSIPITNGSSIPDPQEFVLEVDSVELPGADAGSGVPADTNLRRHIRILGVRFYAVIDDDFLSQKSSTNSPELSKSRSTVSTSSNLSTKQDPHARGLNSSSSSSSASYDDAHLELGIHESMLEESQLFESTLDRSRGVSSIGVVHSSRSSPGSSHDDINPPTSFSQRSHSSDSIPDDLAQSTVFSHHEAESMFMSAMSHVNSPSTRMPGGFNHFEDTSMSATPRQSATGPRTPRAIARSTESTALPPVSRSSTVFPVANMAPPRQALTRSTEPLRSEQCTKRLFYIDEMTLSAPAKQTIPQDKEYMQSSSYETTRGTAGRTLSTHASHARIPSDQSVYEIPKEQSVKFEEDKSYQIAVGNIDLSIDMSLCHILLKSASHLSSTLKSSDNGGQSSSTKKPVDTQLHLSVGSLVLNVMENVPHDQGLVEQHAPTESTFSVFEAEASLLQLQLLKVQMYMATRGGVPDQKLTVNRLGLYKGQDKIISFFDASNLQESVLAPSVLLEPDDLVYRQLGNRVDITTKPLRIKLDLLMLDEVLSRSGGLSSLLDLGNSVASASTMKEQKPSTTSKLTRRRSVYFDDPMNRARPSDEDDKGLKLNIRISASIFDLVGSQSSLQIKSSAIKLVYRPARLRTNISSVSIRGPIVHRTVTTDILNLKLGDLKLHHIESPEEEDLDRLLQLLAPSSKRQGQDDDIMVDTLLRQRRKGSVLRLSVQDVQATADGVVWIQRLSRLGDEISKLSSVTKYLPEDDRPGILIFGLVSKLTARVEVDRQFGPLLLKGNLLEGALISVPSLMAAQISSITLNRDQKESLIRELIPNIQESTIMGSPMLLCRFIPDEMEPTIKLQLSNACFEYSVPLSLAFTQLVEALKAEFEINPNASSPRASEVSSRSIEAPELARKIKLSLALNSSAISLRPLDSPACGIFLFSDAVISHSARHNTTLANIEIRKASIMIVDDVARIGKEDSGLDSRLYFDRSGQVQELIKSGFVPVGSISAASADVKITEERLSKKQFVDVEFRNSLLFLETCADSTQTLTQILSNLMAPTPPSKAEKYRTEVVPVEDMLASWTGNVFVAEQGPELGLQVDEGDTTPTPSTILAPEAQSELNQVLNDDSIDEDEEENFQNDLYVDQSTYLEQDEMSESSVMSESTHSSVGGGSVHIARVNVSASAEPPVSNITVNSLIDFRAGHFVQNSSVGGTAHRWNSPQNTYGMGSEASVRQSPVKVRIRDVHIIWNLFDGYDWQNTRDAITQAVREVEDKALAKQRRRDIHRSPALDEDDESVVGDVLFNSIYISIPTNRDPRDLANAINMDVGDVASETGSYATSTTITAATSKRHSGTRPRQKKLKLSRSRSHKITFELEGLAADFITFPPGSGEVESSVDIRVNNVVVFDHVPTSTWKKFATYDYEAGEREVGTDMVHVELLNVKPVADLAASEMVVKITVLPLRLHVDQDALDFMTRFFEFKDDRIAPSGTPSNPPFIQRAEVNPIKLRLDFKPKRVDYAGLKSGKLTEFMNFIILERSDMVLRRVILYGVSGFDRLGIMLNNIWTPDVRNNQLPGVLAGLAPVRSLVDVGVGVRDLIAVPIREYKKDGRIVRSIQKGAIAFAKTTTTELVNLGAKLAIGTQTVLQSAEGALVPQPKQHLAHTSDSEEEEHQISHYADQPLGIIQGLRGAYASLERDLLLAKDAIVAVPGEIMAEGSATGAAKVMLKQSPTIVLRPAIGVTKAMGQALLGAGNTLDKGKRRRMEDKYKRY</sequence>
<dbReference type="GO" id="GO:0000422">
    <property type="term" value="P:autophagy of mitochondrion"/>
    <property type="evidence" value="ECO:0007669"/>
    <property type="project" value="TreeGrafter"/>
</dbReference>
<comment type="subcellular location">
    <subcellularLocation>
        <location evidence="1">Endoplasmic reticulum membrane</location>
        <topology evidence="1">Peripheral membrane protein</topology>
    </subcellularLocation>
    <subcellularLocation>
        <location evidence="2">Preautophagosomal structure membrane</location>
        <topology evidence="2">Peripheral membrane protein</topology>
    </subcellularLocation>
</comment>
<dbReference type="EMBL" id="JAVRRJ010000001">
    <property type="protein sequence ID" value="KAK5091311.1"/>
    <property type="molecule type" value="Genomic_DNA"/>
</dbReference>
<dbReference type="GO" id="GO:0043495">
    <property type="term" value="F:protein-membrane adaptor activity"/>
    <property type="evidence" value="ECO:0007669"/>
    <property type="project" value="TreeGrafter"/>
</dbReference>
<feature type="region of interest" description="Disordered" evidence="13">
    <location>
        <begin position="387"/>
        <end position="422"/>
    </location>
</feature>
<evidence type="ECO:0000256" key="5">
    <source>
        <dbReference type="ARBA" id="ARBA00022448"/>
    </source>
</evidence>
<comment type="catalytic activity">
    <reaction evidence="10">
        <text>a 1,2-diacyl-sn-glycero-3-phospho-L-serine(in) = a 1,2-diacyl-sn-glycero-3-phospho-L-serine(out)</text>
        <dbReference type="Rhea" id="RHEA:38663"/>
        <dbReference type="ChEBI" id="CHEBI:57262"/>
    </reaction>
</comment>
<organism evidence="14 15">
    <name type="scientific">Lithohypha guttulata</name>
    <dbReference type="NCBI Taxonomy" id="1690604"/>
    <lineage>
        <taxon>Eukaryota</taxon>
        <taxon>Fungi</taxon>
        <taxon>Dikarya</taxon>
        <taxon>Ascomycota</taxon>
        <taxon>Pezizomycotina</taxon>
        <taxon>Eurotiomycetes</taxon>
        <taxon>Chaetothyriomycetidae</taxon>
        <taxon>Chaetothyriales</taxon>
        <taxon>Trichomeriaceae</taxon>
        <taxon>Lithohypha</taxon>
    </lineage>
</organism>
<dbReference type="GO" id="GO:0034045">
    <property type="term" value="C:phagophore assembly site membrane"/>
    <property type="evidence" value="ECO:0007669"/>
    <property type="project" value="UniProtKB-SubCell"/>
</dbReference>
<dbReference type="PANTHER" id="PTHR13190">
    <property type="entry name" value="AUTOPHAGY-RELATED 2, ISOFORM A"/>
    <property type="match status" value="1"/>
</dbReference>
<keyword evidence="9" id="KW-0472">Membrane</keyword>
<keyword evidence="6" id="KW-0256">Endoplasmic reticulum</keyword>
<dbReference type="GO" id="GO:0005789">
    <property type="term" value="C:endoplasmic reticulum membrane"/>
    <property type="evidence" value="ECO:0007669"/>
    <property type="project" value="UniProtKB-SubCell"/>
</dbReference>
<keyword evidence="7" id="KW-0072">Autophagy</keyword>
<feature type="region of interest" description="Disordered" evidence="13">
    <location>
        <begin position="310"/>
        <end position="352"/>
    </location>
</feature>
<proteinExistence type="inferred from homology"/>
<comment type="caution">
    <text evidence="14">The sequence shown here is derived from an EMBL/GenBank/DDBJ whole genome shotgun (WGS) entry which is preliminary data.</text>
</comment>
<feature type="compositionally biased region" description="Polar residues" evidence="13">
    <location>
        <begin position="462"/>
        <end position="474"/>
    </location>
</feature>
<keyword evidence="8" id="KW-0445">Lipid transport</keyword>
<evidence type="ECO:0000256" key="12">
    <source>
        <dbReference type="ARBA" id="ARBA00024631"/>
    </source>
</evidence>
<dbReference type="GO" id="GO:0061723">
    <property type="term" value="P:glycophagy"/>
    <property type="evidence" value="ECO:0007669"/>
    <property type="project" value="TreeGrafter"/>
</dbReference>
<evidence type="ECO:0000256" key="7">
    <source>
        <dbReference type="ARBA" id="ARBA00023006"/>
    </source>
</evidence>
<gene>
    <name evidence="14" type="primary">ATG2</name>
    <name evidence="14" type="ORF">LTR05_001494</name>
</gene>
<feature type="compositionally biased region" description="Low complexity" evidence="13">
    <location>
        <begin position="321"/>
        <end position="333"/>
    </location>
</feature>
<dbReference type="GO" id="GO:0000045">
    <property type="term" value="P:autophagosome assembly"/>
    <property type="evidence" value="ECO:0007669"/>
    <property type="project" value="TreeGrafter"/>
</dbReference>
<evidence type="ECO:0000256" key="3">
    <source>
        <dbReference type="ARBA" id="ARBA00009714"/>
    </source>
</evidence>
<protein>
    <recommendedName>
        <fullName evidence="4">Autophagy-related protein 2</fullName>
    </recommendedName>
</protein>
<dbReference type="InterPro" id="IPR026849">
    <property type="entry name" value="ATG2"/>
</dbReference>
<name>A0AAN7T9B1_9EURO</name>
<evidence type="ECO:0000256" key="6">
    <source>
        <dbReference type="ARBA" id="ARBA00022824"/>
    </source>
</evidence>
<reference evidence="14 15" key="1">
    <citation type="submission" date="2023-08" db="EMBL/GenBank/DDBJ databases">
        <title>Black Yeasts Isolated from many extreme environments.</title>
        <authorList>
            <person name="Coleine C."/>
            <person name="Stajich J.E."/>
            <person name="Selbmann L."/>
        </authorList>
    </citation>
    <scope>NUCLEOTIDE SEQUENCE [LARGE SCALE GENOMIC DNA]</scope>
    <source>
        <strain evidence="14 15">CCFEE 5910</strain>
    </source>
</reference>
<evidence type="ECO:0000256" key="8">
    <source>
        <dbReference type="ARBA" id="ARBA00023055"/>
    </source>
</evidence>
<feature type="region of interest" description="Disordered" evidence="13">
    <location>
        <begin position="103"/>
        <end position="159"/>
    </location>
</feature>
<evidence type="ECO:0000313" key="15">
    <source>
        <dbReference type="Proteomes" id="UP001309876"/>
    </source>
</evidence>
<feature type="compositionally biased region" description="Polar residues" evidence="13">
    <location>
        <begin position="405"/>
        <end position="422"/>
    </location>
</feature>
<accession>A0AAN7T9B1</accession>
<evidence type="ECO:0000256" key="11">
    <source>
        <dbReference type="ARBA" id="ARBA00024615"/>
    </source>
</evidence>
<dbReference type="GO" id="GO:0061908">
    <property type="term" value="C:phagophore"/>
    <property type="evidence" value="ECO:0007669"/>
    <property type="project" value="TreeGrafter"/>
</dbReference>